<gene>
    <name evidence="4" type="ORF">RKE40_02665</name>
</gene>
<name>A0ABU3S1V9_9HYPH</name>
<dbReference type="PANTHER" id="PTHR43877:SF1">
    <property type="entry name" value="ACETYLTRANSFERASE"/>
    <property type="match status" value="1"/>
</dbReference>
<dbReference type="GO" id="GO:0016746">
    <property type="term" value="F:acyltransferase activity"/>
    <property type="evidence" value="ECO:0007669"/>
    <property type="project" value="UniProtKB-KW"/>
</dbReference>
<keyword evidence="1 4" id="KW-0808">Transferase</keyword>
<proteinExistence type="predicted"/>
<keyword evidence="5" id="KW-1185">Reference proteome</keyword>
<dbReference type="Pfam" id="PF00583">
    <property type="entry name" value="Acetyltransf_1"/>
    <property type="match status" value="1"/>
</dbReference>
<organism evidence="4 5">
    <name type="scientific">Bosea rubneri</name>
    <dbReference type="NCBI Taxonomy" id="3075434"/>
    <lineage>
        <taxon>Bacteria</taxon>
        <taxon>Pseudomonadati</taxon>
        <taxon>Pseudomonadota</taxon>
        <taxon>Alphaproteobacteria</taxon>
        <taxon>Hyphomicrobiales</taxon>
        <taxon>Boseaceae</taxon>
        <taxon>Bosea</taxon>
    </lineage>
</organism>
<dbReference type="InterPro" id="IPR050832">
    <property type="entry name" value="Bact_Acetyltransf"/>
</dbReference>
<dbReference type="RefSeq" id="WP_316016727.1">
    <property type="nucleotide sequence ID" value="NZ_JAWDID010000002.1"/>
</dbReference>
<feature type="domain" description="N-acetyltransferase" evidence="3">
    <location>
        <begin position="11"/>
        <end position="159"/>
    </location>
</feature>
<evidence type="ECO:0000256" key="2">
    <source>
        <dbReference type="ARBA" id="ARBA00023315"/>
    </source>
</evidence>
<evidence type="ECO:0000313" key="4">
    <source>
        <dbReference type="EMBL" id="MDU0338761.1"/>
    </source>
</evidence>
<sequence>MAGRKSEDCPIEVRPATPGDHHAWLTLWSTYHAYGPQGGAAPLAEVSAAAWTKLLDPAVPMQALLAEHACEMVGFAHIVVHPTTSFAGPAGLLVDLFVKPALHGRGIGRALMQAAIVSAEIAGAVRLTWNVRPDNAAALRLYDSLGHPSGHIVYRRELR</sequence>
<dbReference type="Proteomes" id="UP001254257">
    <property type="component" value="Unassembled WGS sequence"/>
</dbReference>
<protein>
    <submittedName>
        <fullName evidence="4">GNAT family N-acetyltransferase</fullName>
        <ecNumber evidence="4">2.3.1.-</ecNumber>
    </submittedName>
</protein>
<comment type="caution">
    <text evidence="4">The sequence shown here is derived from an EMBL/GenBank/DDBJ whole genome shotgun (WGS) entry which is preliminary data.</text>
</comment>
<reference evidence="4 5" key="1">
    <citation type="submission" date="2023-09" db="EMBL/GenBank/DDBJ databases">
        <title>Whole genome shotgun sequencing (WGS) of Bosea sp. ZW T0_25, isolated from stored onions (Allium cepa).</title>
        <authorList>
            <person name="Stoll D.A."/>
            <person name="Huch M."/>
        </authorList>
    </citation>
    <scope>NUCLEOTIDE SEQUENCE [LARGE SCALE GENOMIC DNA]</scope>
    <source>
        <strain evidence="4 5">ZW T0_25</strain>
    </source>
</reference>
<dbReference type="PANTHER" id="PTHR43877">
    <property type="entry name" value="AMINOALKYLPHOSPHONATE N-ACETYLTRANSFERASE-RELATED-RELATED"/>
    <property type="match status" value="1"/>
</dbReference>
<dbReference type="SUPFAM" id="SSF55729">
    <property type="entry name" value="Acyl-CoA N-acyltransferases (Nat)"/>
    <property type="match status" value="1"/>
</dbReference>
<evidence type="ECO:0000259" key="3">
    <source>
        <dbReference type="PROSITE" id="PS51186"/>
    </source>
</evidence>
<dbReference type="InterPro" id="IPR000182">
    <property type="entry name" value="GNAT_dom"/>
</dbReference>
<dbReference type="CDD" id="cd04301">
    <property type="entry name" value="NAT_SF"/>
    <property type="match status" value="1"/>
</dbReference>
<evidence type="ECO:0000256" key="1">
    <source>
        <dbReference type="ARBA" id="ARBA00022679"/>
    </source>
</evidence>
<dbReference type="EC" id="2.3.1.-" evidence="4"/>
<evidence type="ECO:0000313" key="5">
    <source>
        <dbReference type="Proteomes" id="UP001254257"/>
    </source>
</evidence>
<dbReference type="Gene3D" id="3.40.630.30">
    <property type="match status" value="1"/>
</dbReference>
<dbReference type="EMBL" id="JAWDID010000002">
    <property type="protein sequence ID" value="MDU0338761.1"/>
    <property type="molecule type" value="Genomic_DNA"/>
</dbReference>
<accession>A0ABU3S1V9</accession>
<dbReference type="InterPro" id="IPR016181">
    <property type="entry name" value="Acyl_CoA_acyltransferase"/>
</dbReference>
<keyword evidence="2 4" id="KW-0012">Acyltransferase</keyword>
<dbReference type="PROSITE" id="PS51186">
    <property type="entry name" value="GNAT"/>
    <property type="match status" value="1"/>
</dbReference>